<sequence length="212" mass="22977">MLDHYRQAPWVAASRSGSADPEQLDKDNTAAAAGPDAVLEEATERTRALEQLLAAQRDPDTVFIPWQGWSLTTDDWLTTRMMEMLVHADDLASSVGLRTPEFPEAAVVPVVGLLASVAADRHGATAVVRALSRPQRARLSCRRSERLEAQGTELPSARSERPGAREDKGVGENANLGWQYRQPRFASRHTTPVLCSFQVGAGPGGLAEHGET</sequence>
<keyword evidence="4" id="KW-1185">Reference proteome</keyword>
<feature type="domain" description="Mycothiol-dependent maleylpyruvate isomerase metal-binding" evidence="2">
    <location>
        <begin position="28"/>
        <end position="92"/>
    </location>
</feature>
<feature type="region of interest" description="Disordered" evidence="1">
    <location>
        <begin position="142"/>
        <end position="175"/>
    </location>
</feature>
<evidence type="ECO:0000313" key="3">
    <source>
        <dbReference type="EMBL" id="NNM45594.1"/>
    </source>
</evidence>
<feature type="region of interest" description="Disordered" evidence="1">
    <location>
        <begin position="1"/>
        <end position="33"/>
    </location>
</feature>
<dbReference type="Gene3D" id="1.20.120.450">
    <property type="entry name" value="dinb family like domain"/>
    <property type="match status" value="1"/>
</dbReference>
<dbReference type="AlphaFoldDB" id="A0A849HG69"/>
<dbReference type="RefSeq" id="WP_171242594.1">
    <property type="nucleotide sequence ID" value="NZ_JABEPQ010000001.1"/>
</dbReference>
<dbReference type="InterPro" id="IPR034660">
    <property type="entry name" value="DinB/YfiT-like"/>
</dbReference>
<evidence type="ECO:0000259" key="2">
    <source>
        <dbReference type="Pfam" id="PF11716"/>
    </source>
</evidence>
<accession>A0A849HG69</accession>
<evidence type="ECO:0000313" key="4">
    <source>
        <dbReference type="Proteomes" id="UP000588586"/>
    </source>
</evidence>
<name>A0A849HG69_9MICO</name>
<protein>
    <recommendedName>
        <fullName evidence="2">Mycothiol-dependent maleylpyruvate isomerase metal-binding domain-containing protein</fullName>
    </recommendedName>
</protein>
<feature type="compositionally biased region" description="Basic and acidic residues" evidence="1">
    <location>
        <begin position="158"/>
        <end position="170"/>
    </location>
</feature>
<evidence type="ECO:0000256" key="1">
    <source>
        <dbReference type="SAM" id="MobiDB-lite"/>
    </source>
</evidence>
<comment type="caution">
    <text evidence="3">The sequence shown here is derived from an EMBL/GenBank/DDBJ whole genome shotgun (WGS) entry which is preliminary data.</text>
</comment>
<dbReference type="InterPro" id="IPR024344">
    <property type="entry name" value="MDMPI_metal-binding"/>
</dbReference>
<proteinExistence type="predicted"/>
<gene>
    <name evidence="3" type="ORF">HJG52_06185</name>
</gene>
<dbReference type="Pfam" id="PF11716">
    <property type="entry name" value="MDMPI_N"/>
    <property type="match status" value="1"/>
</dbReference>
<dbReference type="GO" id="GO:0046872">
    <property type="term" value="F:metal ion binding"/>
    <property type="evidence" value="ECO:0007669"/>
    <property type="project" value="InterPro"/>
</dbReference>
<organism evidence="3 4">
    <name type="scientific">Knoellia koreensis</name>
    <dbReference type="NCBI Taxonomy" id="2730921"/>
    <lineage>
        <taxon>Bacteria</taxon>
        <taxon>Bacillati</taxon>
        <taxon>Actinomycetota</taxon>
        <taxon>Actinomycetes</taxon>
        <taxon>Micrococcales</taxon>
        <taxon>Intrasporangiaceae</taxon>
        <taxon>Knoellia</taxon>
    </lineage>
</organism>
<dbReference type="EMBL" id="JABEPQ010000001">
    <property type="protein sequence ID" value="NNM45594.1"/>
    <property type="molecule type" value="Genomic_DNA"/>
</dbReference>
<dbReference type="SUPFAM" id="SSF109854">
    <property type="entry name" value="DinB/YfiT-like putative metalloenzymes"/>
    <property type="match status" value="1"/>
</dbReference>
<reference evidence="3 4" key="1">
    <citation type="submission" date="2020-04" db="EMBL/GenBank/DDBJ databases">
        <title>Knoellia sp. isolate from air conditioner.</title>
        <authorList>
            <person name="Chea S."/>
            <person name="Kim D.-U."/>
        </authorList>
    </citation>
    <scope>NUCLEOTIDE SEQUENCE [LARGE SCALE GENOMIC DNA]</scope>
    <source>
        <strain evidence="3 4">DB2414S</strain>
    </source>
</reference>
<dbReference type="Proteomes" id="UP000588586">
    <property type="component" value="Unassembled WGS sequence"/>
</dbReference>